<dbReference type="InterPro" id="IPR001841">
    <property type="entry name" value="Znf_RING"/>
</dbReference>
<comment type="caution">
    <text evidence="4">The sequence shown here is derived from an EMBL/GenBank/DDBJ whole genome shotgun (WGS) entry which is preliminary data.</text>
</comment>
<proteinExistence type="predicted"/>
<dbReference type="EMBL" id="JWZX01002065">
    <property type="protein sequence ID" value="KOO31209.1"/>
    <property type="molecule type" value="Genomic_DNA"/>
</dbReference>
<dbReference type="Gene3D" id="3.30.40.10">
    <property type="entry name" value="Zinc/RING finger domain, C3HC4 (zinc finger)"/>
    <property type="match status" value="1"/>
</dbReference>
<sequence>MSQLLCAYCYRGLGGGGRTFLTAPCGHTFHDDCAATCTIGRRYLECPECGEGEEVENCGDDGKPWRTFWDSSDGPSQRAVAGGGDEGSREPPPAACWRRVARLQRQSEELESGAATSRAELERERARLSRTTAVEANLHRELASLRRTLDACHARSMRHVVTTGAAACFRALLESRGEPEVKVQLRQLQRTHGHALTTLFAVQHRVLHQLQQRYAARLEVWR</sequence>
<organism evidence="4 5">
    <name type="scientific">Chrysochromulina tobinii</name>
    <dbReference type="NCBI Taxonomy" id="1460289"/>
    <lineage>
        <taxon>Eukaryota</taxon>
        <taxon>Haptista</taxon>
        <taxon>Haptophyta</taxon>
        <taxon>Prymnesiophyceae</taxon>
        <taxon>Prymnesiales</taxon>
        <taxon>Chrysochromulinaceae</taxon>
        <taxon>Chrysochromulina</taxon>
    </lineage>
</organism>
<evidence type="ECO:0000256" key="1">
    <source>
        <dbReference type="PROSITE-ProRule" id="PRU00175"/>
    </source>
</evidence>
<dbReference type="GO" id="GO:0008270">
    <property type="term" value="F:zinc ion binding"/>
    <property type="evidence" value="ECO:0007669"/>
    <property type="project" value="UniProtKB-KW"/>
</dbReference>
<evidence type="ECO:0000313" key="5">
    <source>
        <dbReference type="Proteomes" id="UP000037460"/>
    </source>
</evidence>
<evidence type="ECO:0000259" key="3">
    <source>
        <dbReference type="PROSITE" id="PS50089"/>
    </source>
</evidence>
<dbReference type="AlphaFoldDB" id="A0A0M0JXB9"/>
<evidence type="ECO:0000313" key="4">
    <source>
        <dbReference type="EMBL" id="KOO31209.1"/>
    </source>
</evidence>
<feature type="domain" description="RING-type" evidence="3">
    <location>
        <begin position="6"/>
        <end position="49"/>
    </location>
</feature>
<dbReference type="SUPFAM" id="SSF57850">
    <property type="entry name" value="RING/U-box"/>
    <property type="match status" value="1"/>
</dbReference>
<keyword evidence="5" id="KW-1185">Reference proteome</keyword>
<dbReference type="Proteomes" id="UP000037460">
    <property type="component" value="Unassembled WGS sequence"/>
</dbReference>
<feature type="region of interest" description="Disordered" evidence="2">
    <location>
        <begin position="69"/>
        <end position="93"/>
    </location>
</feature>
<gene>
    <name evidence="4" type="ORF">Ctob_015564</name>
</gene>
<dbReference type="InterPro" id="IPR013083">
    <property type="entry name" value="Znf_RING/FYVE/PHD"/>
</dbReference>
<keyword evidence="1" id="KW-0863">Zinc-finger</keyword>
<evidence type="ECO:0000256" key="2">
    <source>
        <dbReference type="SAM" id="MobiDB-lite"/>
    </source>
</evidence>
<keyword evidence="1" id="KW-0862">Zinc</keyword>
<dbReference type="SMART" id="SM00184">
    <property type="entry name" value="RING"/>
    <property type="match status" value="1"/>
</dbReference>
<accession>A0A0M0JXB9</accession>
<dbReference type="PROSITE" id="PS50089">
    <property type="entry name" value="ZF_RING_2"/>
    <property type="match status" value="1"/>
</dbReference>
<reference evidence="5" key="1">
    <citation type="journal article" date="2015" name="PLoS Genet.">
        <title>Genome Sequence and Transcriptome Analyses of Chrysochromulina tobin: Metabolic Tools for Enhanced Algal Fitness in the Prominent Order Prymnesiales (Haptophyceae).</title>
        <authorList>
            <person name="Hovde B.T."/>
            <person name="Deodato C.R."/>
            <person name="Hunsperger H.M."/>
            <person name="Ryken S.A."/>
            <person name="Yost W."/>
            <person name="Jha R.K."/>
            <person name="Patterson J."/>
            <person name="Monnat R.J. Jr."/>
            <person name="Barlow S.B."/>
            <person name="Starkenburg S.R."/>
            <person name="Cattolico R.A."/>
        </authorList>
    </citation>
    <scope>NUCLEOTIDE SEQUENCE</scope>
    <source>
        <strain evidence="5">CCMP291</strain>
    </source>
</reference>
<protein>
    <recommendedName>
        <fullName evidence="3">RING-type domain-containing protein</fullName>
    </recommendedName>
</protein>
<keyword evidence="1" id="KW-0479">Metal-binding</keyword>
<name>A0A0M0JXB9_9EUKA</name>